<reference evidence="3" key="1">
    <citation type="submission" date="2019-01" db="EMBL/GenBank/DDBJ databases">
        <title>Gri0909 isolated from a small marine red alga.</title>
        <authorList>
            <person name="Kim J."/>
            <person name="Jeong S.E."/>
            <person name="Jeon C.O."/>
        </authorList>
    </citation>
    <scope>NUCLEOTIDE SEQUENCE [LARGE SCALE GENOMIC DNA]</scope>
    <source>
        <strain evidence="3">Gri0909</strain>
    </source>
</reference>
<keyword evidence="3" id="KW-1185">Reference proteome</keyword>
<accession>A0A3S2VTV4</accession>
<keyword evidence="2" id="KW-0378">Hydrolase</keyword>
<dbReference type="InterPro" id="IPR029058">
    <property type="entry name" value="AB_hydrolase_fold"/>
</dbReference>
<dbReference type="SUPFAM" id="SSF53474">
    <property type="entry name" value="alpha/beta-Hydrolases"/>
    <property type="match status" value="1"/>
</dbReference>
<dbReference type="Pfam" id="PF01738">
    <property type="entry name" value="DLH"/>
    <property type="match status" value="1"/>
</dbReference>
<dbReference type="PANTHER" id="PTHR22946:SF0">
    <property type="entry name" value="DIENELACTONE HYDROLASE DOMAIN-CONTAINING PROTEIN"/>
    <property type="match status" value="1"/>
</dbReference>
<protein>
    <submittedName>
        <fullName evidence="2">Dienelactone hydrolase family protein</fullName>
    </submittedName>
</protein>
<dbReference type="PANTHER" id="PTHR22946">
    <property type="entry name" value="DIENELACTONE HYDROLASE DOMAIN-CONTAINING PROTEIN-RELATED"/>
    <property type="match status" value="1"/>
</dbReference>
<evidence type="ECO:0000313" key="2">
    <source>
        <dbReference type="EMBL" id="RVU39705.1"/>
    </source>
</evidence>
<dbReference type="Proteomes" id="UP000287447">
    <property type="component" value="Unassembled WGS sequence"/>
</dbReference>
<sequence length="238" mass="25467">MESVAVLPENDGSLRPCVLVCHDWSGINEYTLETCEKLVALGYAALAVDAYGAGLRGDPVGDNSHLMTPCLQDRDLLQERLLAGLAAAADLAGVNAENIAALGYCFGGLCALDLARRNPDGLRGVVTVHGALNPPPSQSPTASAPAPMRARVLMLHGWADPIVPPAEVKGAFEEFTAAGANWEMQIYGHAMHAFTFTGAAFPERGIQHHPHAHRRSWKTTCTFLEETLMDDGIIRTKS</sequence>
<proteinExistence type="predicted"/>
<name>A0A3S2VTV4_9PROT</name>
<evidence type="ECO:0000313" key="3">
    <source>
        <dbReference type="Proteomes" id="UP000287447"/>
    </source>
</evidence>
<organism evidence="2 3">
    <name type="scientific">Hwanghaeella grinnelliae</name>
    <dbReference type="NCBI Taxonomy" id="2500179"/>
    <lineage>
        <taxon>Bacteria</taxon>
        <taxon>Pseudomonadati</taxon>
        <taxon>Pseudomonadota</taxon>
        <taxon>Alphaproteobacteria</taxon>
        <taxon>Rhodospirillales</taxon>
        <taxon>Rhodospirillaceae</taxon>
        <taxon>Hwanghaeella</taxon>
    </lineage>
</organism>
<dbReference type="InterPro" id="IPR050261">
    <property type="entry name" value="FrsA_esterase"/>
</dbReference>
<dbReference type="GO" id="GO:0016787">
    <property type="term" value="F:hydrolase activity"/>
    <property type="evidence" value="ECO:0007669"/>
    <property type="project" value="UniProtKB-KW"/>
</dbReference>
<feature type="domain" description="Dienelactone hydrolase" evidence="1">
    <location>
        <begin position="4"/>
        <end position="227"/>
    </location>
</feature>
<evidence type="ECO:0000259" key="1">
    <source>
        <dbReference type="Pfam" id="PF01738"/>
    </source>
</evidence>
<comment type="caution">
    <text evidence="2">The sequence shown here is derived from an EMBL/GenBank/DDBJ whole genome shotgun (WGS) entry which is preliminary data.</text>
</comment>
<dbReference type="InterPro" id="IPR002925">
    <property type="entry name" value="Dienelactn_hydro"/>
</dbReference>
<dbReference type="Gene3D" id="3.40.50.1820">
    <property type="entry name" value="alpha/beta hydrolase"/>
    <property type="match status" value="1"/>
</dbReference>
<dbReference type="OrthoDB" id="9787933at2"/>
<dbReference type="EMBL" id="SADE01000001">
    <property type="protein sequence ID" value="RVU39705.1"/>
    <property type="molecule type" value="Genomic_DNA"/>
</dbReference>
<dbReference type="AlphaFoldDB" id="A0A3S2VTV4"/>
<gene>
    <name evidence="2" type="ORF">EOI86_02140</name>
</gene>